<feature type="DNA-binding region" description="H-T-H motif" evidence="4">
    <location>
        <begin position="53"/>
        <end position="72"/>
    </location>
</feature>
<name>A0A1H5F3R3_RHOJO</name>
<evidence type="ECO:0000259" key="5">
    <source>
        <dbReference type="PROSITE" id="PS50977"/>
    </source>
</evidence>
<protein>
    <submittedName>
        <fullName evidence="6">DNA-binding transcriptional regulator, AcrR family</fullName>
    </submittedName>
</protein>
<keyword evidence="3" id="KW-0804">Transcription</keyword>
<evidence type="ECO:0000256" key="1">
    <source>
        <dbReference type="ARBA" id="ARBA00023015"/>
    </source>
</evidence>
<evidence type="ECO:0000256" key="3">
    <source>
        <dbReference type="ARBA" id="ARBA00023163"/>
    </source>
</evidence>
<dbReference type="InterPro" id="IPR009057">
    <property type="entry name" value="Homeodomain-like_sf"/>
</dbReference>
<sequence>MASAQQSRANNPIAAAAIDRLFDKHRGEYFAEAQRLIQACSSLIAETGQVDPPVNAILERAGLGTRAFYRLFNSKEELIIAVLQDGTTWKTSYIEEQMATASTPLERIRAWVGAAIFPYTQDASPGHRAILLHTYRWEMMFPNELAAMREQLLQPLVQAIADLRGEDDSKNAHNAAEIIYDSFFGVACRAEAHKRMVDPNEVTALTQTAELVATTLGAKG</sequence>
<dbReference type="AlphaFoldDB" id="A0A1H5F3R3"/>
<dbReference type="PANTHER" id="PTHR47506:SF1">
    <property type="entry name" value="HTH-TYPE TRANSCRIPTIONAL REGULATOR YJDC"/>
    <property type="match status" value="1"/>
</dbReference>
<proteinExistence type="predicted"/>
<feature type="domain" description="HTH tetR-type" evidence="5">
    <location>
        <begin position="30"/>
        <end position="90"/>
    </location>
</feature>
<dbReference type="Pfam" id="PF00440">
    <property type="entry name" value="TetR_N"/>
    <property type="match status" value="1"/>
</dbReference>
<evidence type="ECO:0000313" key="7">
    <source>
        <dbReference type="Proteomes" id="UP000183407"/>
    </source>
</evidence>
<keyword evidence="2 4" id="KW-0238">DNA-binding</keyword>
<dbReference type="PANTHER" id="PTHR47506">
    <property type="entry name" value="TRANSCRIPTIONAL REGULATORY PROTEIN"/>
    <property type="match status" value="1"/>
</dbReference>
<evidence type="ECO:0000256" key="2">
    <source>
        <dbReference type="ARBA" id="ARBA00023125"/>
    </source>
</evidence>
<dbReference type="PROSITE" id="PS50977">
    <property type="entry name" value="HTH_TETR_2"/>
    <property type="match status" value="1"/>
</dbReference>
<dbReference type="Gene3D" id="1.10.357.10">
    <property type="entry name" value="Tetracycline Repressor, domain 2"/>
    <property type="match status" value="1"/>
</dbReference>
<evidence type="ECO:0000256" key="4">
    <source>
        <dbReference type="PROSITE-ProRule" id="PRU00335"/>
    </source>
</evidence>
<dbReference type="Proteomes" id="UP000183407">
    <property type="component" value="Unassembled WGS sequence"/>
</dbReference>
<keyword evidence="1" id="KW-0805">Transcription regulation</keyword>
<dbReference type="GO" id="GO:0003677">
    <property type="term" value="F:DNA binding"/>
    <property type="evidence" value="ECO:0007669"/>
    <property type="project" value="UniProtKB-UniRule"/>
</dbReference>
<organism evidence="6 7">
    <name type="scientific">Rhodococcus jostii</name>
    <dbReference type="NCBI Taxonomy" id="132919"/>
    <lineage>
        <taxon>Bacteria</taxon>
        <taxon>Bacillati</taxon>
        <taxon>Actinomycetota</taxon>
        <taxon>Actinomycetes</taxon>
        <taxon>Mycobacteriales</taxon>
        <taxon>Nocardiaceae</taxon>
        <taxon>Rhodococcus</taxon>
    </lineage>
</organism>
<dbReference type="EMBL" id="FNTL01000004">
    <property type="protein sequence ID" value="SED97971.1"/>
    <property type="molecule type" value="Genomic_DNA"/>
</dbReference>
<dbReference type="InterPro" id="IPR001647">
    <property type="entry name" value="HTH_TetR"/>
</dbReference>
<evidence type="ECO:0000313" key="6">
    <source>
        <dbReference type="EMBL" id="SED97971.1"/>
    </source>
</evidence>
<dbReference type="PRINTS" id="PR00455">
    <property type="entry name" value="HTHTETR"/>
</dbReference>
<gene>
    <name evidence="6" type="ORF">SAMN04490220_6245</name>
</gene>
<reference evidence="7" key="1">
    <citation type="submission" date="2016-10" db="EMBL/GenBank/DDBJ databases">
        <authorList>
            <person name="Varghese N."/>
        </authorList>
    </citation>
    <scope>NUCLEOTIDE SEQUENCE [LARGE SCALE GENOMIC DNA]</scope>
    <source>
        <strain evidence="7">DSM 44719</strain>
    </source>
</reference>
<accession>A0A1H5F3R3</accession>
<dbReference type="SUPFAM" id="SSF46689">
    <property type="entry name" value="Homeodomain-like"/>
    <property type="match status" value="1"/>
</dbReference>